<sequence>MNSAIVSLVALNTGINVTSHSGYFWSWVENMWNKLWYYSNKIMKSKNEPIYRILTEIISKYATGLNYKELITLQYKWDDHKEAYYKSFWIPEIGTYLSVSNGKETIKICRIVEFGDEGYVLYCTSNVTMQRFLKQVFKKVNMPLTDLHNLLPMILVDIVQRTRRNSDEHQEHIALL</sequence>
<proteinExistence type="predicted"/>
<organism evidence="1">
    <name type="scientific">Dasosvirus sp</name>
    <dbReference type="NCBI Taxonomy" id="2487764"/>
    <lineage>
        <taxon>Viruses</taxon>
        <taxon>Varidnaviria</taxon>
        <taxon>Bamfordvirae</taxon>
        <taxon>Nucleocytoviricota</taxon>
        <taxon>Megaviricetes</taxon>
        <taxon>Imitervirales</taxon>
        <taxon>Mimiviridae</taxon>
        <taxon>Klosneuvirinae</taxon>
    </lineage>
</organism>
<protein>
    <submittedName>
        <fullName evidence="1">Uncharacterized protein</fullName>
    </submittedName>
</protein>
<name>A0A3G4ZRG2_9VIRU</name>
<reference evidence="1" key="1">
    <citation type="submission" date="2018-10" db="EMBL/GenBank/DDBJ databases">
        <title>Hidden diversity of soil giant viruses.</title>
        <authorList>
            <person name="Schulz F."/>
            <person name="Alteio L."/>
            <person name="Goudeau D."/>
            <person name="Ryan E.M."/>
            <person name="Malmstrom R.R."/>
            <person name="Blanchard J."/>
            <person name="Woyke T."/>
        </authorList>
    </citation>
    <scope>NUCLEOTIDE SEQUENCE</scope>
    <source>
        <strain evidence="1">DSV1</strain>
    </source>
</reference>
<evidence type="ECO:0000313" key="1">
    <source>
        <dbReference type="EMBL" id="AYV77455.1"/>
    </source>
</evidence>
<accession>A0A3G4ZRG2</accession>
<dbReference type="EMBL" id="MK072044">
    <property type="protein sequence ID" value="AYV77455.1"/>
    <property type="molecule type" value="Genomic_DNA"/>
</dbReference>
<gene>
    <name evidence="1" type="ORF">Dasosvirus3_14</name>
</gene>